<evidence type="ECO:0000313" key="3">
    <source>
        <dbReference type="Proteomes" id="UP000267464"/>
    </source>
</evidence>
<evidence type="ECO:0008006" key="4">
    <source>
        <dbReference type="Google" id="ProtNLM"/>
    </source>
</evidence>
<evidence type="ECO:0000256" key="1">
    <source>
        <dbReference type="SAM" id="SignalP"/>
    </source>
</evidence>
<dbReference type="OrthoDB" id="8769187at2"/>
<evidence type="ECO:0000313" key="2">
    <source>
        <dbReference type="EMBL" id="RQP25136.1"/>
    </source>
</evidence>
<keyword evidence="1" id="KW-0732">Signal</keyword>
<accession>A0A3N7HUY6</accession>
<protein>
    <recommendedName>
        <fullName evidence="4">DUF2125 domain-containing protein</fullName>
    </recommendedName>
</protein>
<keyword evidence="3" id="KW-1185">Reference proteome</keyword>
<proteinExistence type="predicted"/>
<organism evidence="2 3">
    <name type="scientific">Piscinibacter terrae</name>
    <dbReference type="NCBI Taxonomy" id="2496871"/>
    <lineage>
        <taxon>Bacteria</taxon>
        <taxon>Pseudomonadati</taxon>
        <taxon>Pseudomonadota</taxon>
        <taxon>Betaproteobacteria</taxon>
        <taxon>Burkholderiales</taxon>
        <taxon>Sphaerotilaceae</taxon>
        <taxon>Piscinibacter</taxon>
    </lineage>
</organism>
<comment type="caution">
    <text evidence="2">The sequence shown here is derived from an EMBL/GenBank/DDBJ whole genome shotgun (WGS) entry which is preliminary data.</text>
</comment>
<feature type="signal peptide" evidence="1">
    <location>
        <begin position="1"/>
        <end position="36"/>
    </location>
</feature>
<sequence>MVMSSSASRLQSPQAALASRAVICAMLAALAFAARAGDMKPLNDEEMSGVRGSDGLAFNLRDFSLTGPLTLTYTSPGPSPTKLWLGNFSLSRSDDPSATFSDPYTLRVVSRGAGLADMIRLTEPANLNGVLKWQFAADWGTSANGIDFNGGALLVQDLVTRGGSLSLTTPATPGVEGIAFGLALQADIGNLIIRPRGRDDITQADPATVTEQLRFSGIKLGAADASGVMLNTPWAIADATTQPGIFNAITDASGNSFLHIGIGWPTTAAGASIGGMSIDSIVFKSDTLPGGQMDLGSSRIGTIQLQYLDVKLKPGF</sequence>
<dbReference type="EMBL" id="QUSW01000002">
    <property type="protein sequence ID" value="RQP25136.1"/>
    <property type="molecule type" value="Genomic_DNA"/>
</dbReference>
<name>A0A3N7HUY6_9BURK</name>
<reference evidence="2 3" key="2">
    <citation type="submission" date="2018-12" db="EMBL/GenBank/DDBJ databases">
        <title>Rhizobacter gummiphilus sp. nov., a rubber-degrading bacterium isolated from the soil of a botanical garden in Japan.</title>
        <authorList>
            <person name="Shunsuke S.S."/>
        </authorList>
    </citation>
    <scope>NUCLEOTIDE SEQUENCE [LARGE SCALE GENOMIC DNA]</scope>
    <source>
        <strain evidence="2 3">S-16</strain>
    </source>
</reference>
<dbReference type="AlphaFoldDB" id="A0A3N7HUY6"/>
<gene>
    <name evidence="2" type="ORF">DZC73_09805</name>
</gene>
<dbReference type="Proteomes" id="UP000267464">
    <property type="component" value="Unassembled WGS sequence"/>
</dbReference>
<reference evidence="2 3" key="1">
    <citation type="submission" date="2018-08" db="EMBL/GenBank/DDBJ databases">
        <authorList>
            <person name="Khan S.A."/>
            <person name="Jeon C.O."/>
            <person name="Chun B.H."/>
            <person name="Jeong S.E."/>
        </authorList>
    </citation>
    <scope>NUCLEOTIDE SEQUENCE [LARGE SCALE GENOMIC DNA]</scope>
    <source>
        <strain evidence="2 3">S-16</strain>
    </source>
</reference>
<feature type="chain" id="PRO_5018286493" description="DUF2125 domain-containing protein" evidence="1">
    <location>
        <begin position="37"/>
        <end position="316"/>
    </location>
</feature>